<dbReference type="EMBL" id="CP002831">
    <property type="protein sequence ID" value="AFC26336.1"/>
    <property type="molecule type" value="Genomic_DNA"/>
</dbReference>
<keyword evidence="1" id="KW-0547">Nucleotide-binding</keyword>
<dbReference type="PANTHER" id="PTHR21621:SF4">
    <property type="entry name" value="GLUTATHIONE SYNTHETASE"/>
    <property type="match status" value="1"/>
</dbReference>
<keyword evidence="3" id="KW-0436">Ligase</keyword>
<keyword evidence="4" id="KW-1185">Reference proteome</keyword>
<dbReference type="InterPro" id="IPR004218">
    <property type="entry name" value="GSHS_ATP-bd"/>
</dbReference>
<dbReference type="InterPro" id="IPR011761">
    <property type="entry name" value="ATP-grasp"/>
</dbReference>
<dbReference type="KEGG" id="sgn:SGRA_3612"/>
<gene>
    <name evidence="3" type="primary">gshB</name>
    <name evidence="3" type="ordered locus">SGRA_3612</name>
</gene>
<dbReference type="AlphaFoldDB" id="H6L5T6"/>
<dbReference type="GO" id="GO:0046872">
    <property type="term" value="F:metal ion binding"/>
    <property type="evidence" value="ECO:0007669"/>
    <property type="project" value="InterPro"/>
</dbReference>
<dbReference type="STRING" id="984262.SGRA_3612"/>
<evidence type="ECO:0000313" key="4">
    <source>
        <dbReference type="Proteomes" id="UP000007519"/>
    </source>
</evidence>
<dbReference type="RefSeq" id="WP_015693926.1">
    <property type="nucleotide sequence ID" value="NC_016940.1"/>
</dbReference>
<name>H6L5T6_SAPGL</name>
<dbReference type="GO" id="GO:0005524">
    <property type="term" value="F:ATP binding"/>
    <property type="evidence" value="ECO:0007669"/>
    <property type="project" value="UniProtKB-UniRule"/>
</dbReference>
<dbReference type="GO" id="GO:0004363">
    <property type="term" value="F:glutathione synthase activity"/>
    <property type="evidence" value="ECO:0007669"/>
    <property type="project" value="UniProtKB-EC"/>
</dbReference>
<reference evidence="3 4" key="1">
    <citation type="journal article" date="2012" name="Stand. Genomic Sci.">
        <title>Complete genome sequencing and analysis of Saprospira grandis str. Lewin, a predatory marine bacterium.</title>
        <authorList>
            <person name="Saw J.H."/>
            <person name="Yuryev A."/>
            <person name="Kanbe M."/>
            <person name="Hou S."/>
            <person name="Young A.G."/>
            <person name="Aizawa S."/>
            <person name="Alam M."/>
        </authorList>
    </citation>
    <scope>NUCLEOTIDE SEQUENCE [LARGE SCALE GENOMIC DNA]</scope>
    <source>
        <strain evidence="3 4">Lewin</strain>
    </source>
</reference>
<keyword evidence="1" id="KW-0067">ATP-binding</keyword>
<dbReference type="PANTHER" id="PTHR21621">
    <property type="entry name" value="RIBOSOMAL PROTEIN S6 MODIFICATION PROTEIN"/>
    <property type="match status" value="1"/>
</dbReference>
<evidence type="ECO:0000256" key="1">
    <source>
        <dbReference type="PROSITE-ProRule" id="PRU00409"/>
    </source>
</evidence>
<dbReference type="Proteomes" id="UP000007519">
    <property type="component" value="Chromosome"/>
</dbReference>
<dbReference type="SUPFAM" id="SSF56059">
    <property type="entry name" value="Glutathione synthetase ATP-binding domain-like"/>
    <property type="match status" value="1"/>
</dbReference>
<dbReference type="PROSITE" id="PS50975">
    <property type="entry name" value="ATP_GRASP"/>
    <property type="match status" value="1"/>
</dbReference>
<dbReference type="OrthoDB" id="9785415at2"/>
<protein>
    <submittedName>
        <fullName evidence="3">Glutathione synthetase</fullName>
        <ecNumber evidence="3">6.3.2.3</ecNumber>
    </submittedName>
</protein>
<evidence type="ECO:0000313" key="3">
    <source>
        <dbReference type="EMBL" id="AFC26336.1"/>
    </source>
</evidence>
<evidence type="ECO:0000259" key="2">
    <source>
        <dbReference type="PROSITE" id="PS50975"/>
    </source>
</evidence>
<dbReference type="eggNOG" id="COG0189">
    <property type="taxonomic scope" value="Bacteria"/>
</dbReference>
<dbReference type="EC" id="6.3.2.3" evidence="3"/>
<dbReference type="GO" id="GO:0005737">
    <property type="term" value="C:cytoplasm"/>
    <property type="evidence" value="ECO:0007669"/>
    <property type="project" value="TreeGrafter"/>
</dbReference>
<sequence>MSYKILILTDPSRHTATNSLYGLARTLSQHSKVAAVHLASRALTQNAPFFYQMSSQQLQLAEVKADFAFREDQSCFAPSFSGQLSDYDFIFLRLPRPLADGFLEWLGQVFPEERIINRPSGILQTSSKAFLLEIAEHCPPMARIRSLAELEAFKARFPIVLKPLLNYGGQGVLRILDDYVWEGNNKQPYAEWASQQKELDYLGMEYMQRVAEGDKRIVVCNGKIITAALRFPAKDSWMCNVAQGGHAEASQASPEEKAMVAALHPILQEKGILLYGLDTLMGADGQRLLSELNTLSIGGIAPAGAAALNDTIEGLIHYFDSI</sequence>
<feature type="domain" description="ATP-grasp" evidence="2">
    <location>
        <begin position="128"/>
        <end position="320"/>
    </location>
</feature>
<organism evidence="3 4">
    <name type="scientific">Saprospira grandis (strain Lewin)</name>
    <dbReference type="NCBI Taxonomy" id="984262"/>
    <lineage>
        <taxon>Bacteria</taxon>
        <taxon>Pseudomonadati</taxon>
        <taxon>Bacteroidota</taxon>
        <taxon>Saprospiria</taxon>
        <taxon>Saprospirales</taxon>
        <taxon>Saprospiraceae</taxon>
        <taxon>Saprospira</taxon>
    </lineage>
</organism>
<dbReference type="Pfam" id="PF02955">
    <property type="entry name" value="GSH-S_ATP"/>
    <property type="match status" value="1"/>
</dbReference>
<proteinExistence type="predicted"/>
<dbReference type="Gene3D" id="3.30.470.20">
    <property type="entry name" value="ATP-grasp fold, B domain"/>
    <property type="match status" value="1"/>
</dbReference>
<dbReference type="HOGENOM" id="CLU_863024_0_0_10"/>
<accession>H6L5T6</accession>